<dbReference type="InterPro" id="IPR051901">
    <property type="entry name" value="Protease_Inhibitor_I33"/>
</dbReference>
<feature type="chain" id="PRO_5005329354" evidence="2">
    <location>
        <begin position="21"/>
        <end position="325"/>
    </location>
</feature>
<dbReference type="PANTHER" id="PTHR37969:SF3">
    <property type="entry name" value="PROTEIN CBG13131"/>
    <property type="match status" value="1"/>
</dbReference>
<sequence>MFNLKLLCFTLLLLISIVLGEEISYRHHYIDGKECEVKDGQLIENGIVRYLTPLEIKKLKKYEHDLNIYNEFKIFNPIRNMQDLFNYRFGFDKPELPCFCSFCTENSDNVRNQVTRIDFEKPNYRRRLGQNEYEDSFPTPGPLEVSDSNNNYENNYQTKSFDLRSPTSYDVCIVEDDVIIDGRKHRAYTDEDRIKIKQYDEEIYHMIDELKEKLLKLFDTQIYKPDLHENIIRIVKEHSKNIPKFPCVCDSCKQDDEEYTKTELIDRKIPTTSRPKTNEKTGEIGEDISKEENEEKVVSLPEKTGDAKNTEETPVIPSKETPVNS</sequence>
<feature type="region of interest" description="Disordered" evidence="1">
    <location>
        <begin position="268"/>
        <end position="325"/>
    </location>
</feature>
<dbReference type="AlphaFoldDB" id="A0A0K0F9E1"/>
<name>A0A0K0F9E1_STRVS</name>
<dbReference type="Gene3D" id="3.30.1120.50">
    <property type="entry name" value="Pepsin inhibitor-3"/>
    <property type="match status" value="1"/>
</dbReference>
<evidence type="ECO:0000256" key="2">
    <source>
        <dbReference type="SAM" id="SignalP"/>
    </source>
</evidence>
<organism evidence="3 4">
    <name type="scientific">Strongyloides venezuelensis</name>
    <name type="common">Threadworm</name>
    <dbReference type="NCBI Taxonomy" id="75913"/>
    <lineage>
        <taxon>Eukaryota</taxon>
        <taxon>Metazoa</taxon>
        <taxon>Ecdysozoa</taxon>
        <taxon>Nematoda</taxon>
        <taxon>Chromadorea</taxon>
        <taxon>Rhabditida</taxon>
        <taxon>Tylenchina</taxon>
        <taxon>Panagrolaimomorpha</taxon>
        <taxon>Strongyloidoidea</taxon>
        <taxon>Strongyloididae</taxon>
        <taxon>Strongyloides</taxon>
    </lineage>
</organism>
<dbReference type="InterPro" id="IPR038412">
    <property type="entry name" value="Pepsin-I3_sf"/>
</dbReference>
<evidence type="ECO:0000313" key="3">
    <source>
        <dbReference type="Proteomes" id="UP000035680"/>
    </source>
</evidence>
<protein>
    <submittedName>
        <fullName evidence="4">Fam-b protein</fullName>
    </submittedName>
</protein>
<reference evidence="3" key="1">
    <citation type="submission" date="2014-07" db="EMBL/GenBank/DDBJ databases">
        <authorList>
            <person name="Martin A.A"/>
            <person name="De Silva N."/>
        </authorList>
    </citation>
    <scope>NUCLEOTIDE SEQUENCE</scope>
</reference>
<keyword evidence="2" id="KW-0732">Signal</keyword>
<feature type="compositionally biased region" description="Basic and acidic residues" evidence="1">
    <location>
        <begin position="276"/>
        <end position="311"/>
    </location>
</feature>
<accession>A0A0K0F9E1</accession>
<dbReference type="WBParaSite" id="SVE_0544200.1">
    <property type="protein sequence ID" value="SVE_0544200.1"/>
    <property type="gene ID" value="SVE_0544200"/>
</dbReference>
<proteinExistence type="predicted"/>
<evidence type="ECO:0000313" key="4">
    <source>
        <dbReference type="WBParaSite" id="SVE_0544200.1"/>
    </source>
</evidence>
<evidence type="ECO:0000256" key="1">
    <source>
        <dbReference type="SAM" id="MobiDB-lite"/>
    </source>
</evidence>
<reference evidence="4" key="2">
    <citation type="submission" date="2015-08" db="UniProtKB">
        <authorList>
            <consortium name="WormBaseParasite"/>
        </authorList>
    </citation>
    <scope>IDENTIFICATION</scope>
</reference>
<feature type="region of interest" description="Disordered" evidence="1">
    <location>
        <begin position="130"/>
        <end position="149"/>
    </location>
</feature>
<dbReference type="PANTHER" id="PTHR37969">
    <property type="entry name" value="PROTEIN CBG07421-RELATED"/>
    <property type="match status" value="1"/>
</dbReference>
<dbReference type="Proteomes" id="UP000035680">
    <property type="component" value="Unassembled WGS sequence"/>
</dbReference>
<feature type="signal peptide" evidence="2">
    <location>
        <begin position="1"/>
        <end position="20"/>
    </location>
</feature>
<keyword evidence="3" id="KW-1185">Reference proteome</keyword>